<protein>
    <submittedName>
        <fullName evidence="5">Bkd operon transcriptional regulator</fullName>
    </submittedName>
</protein>
<name>A0A024HHT3_PSEKB</name>
<dbReference type="PANTHER" id="PTHR30154:SF34">
    <property type="entry name" value="TRANSCRIPTIONAL REGULATOR AZLB"/>
    <property type="match status" value="1"/>
</dbReference>
<dbReference type="PROSITE" id="PS50956">
    <property type="entry name" value="HTH_ASNC_2"/>
    <property type="match status" value="1"/>
</dbReference>
<dbReference type="SUPFAM" id="SSF46785">
    <property type="entry name" value="Winged helix' DNA-binding domain"/>
    <property type="match status" value="1"/>
</dbReference>
<dbReference type="HOGENOM" id="CLU_091233_0_3_6"/>
<dbReference type="PATRIC" id="fig|1301098.3.peg.2863"/>
<dbReference type="PRINTS" id="PR00033">
    <property type="entry name" value="HTHASNC"/>
</dbReference>
<dbReference type="InterPro" id="IPR000485">
    <property type="entry name" value="AsnC-type_HTH_dom"/>
</dbReference>
<organism evidence="5 6">
    <name type="scientific">Pseudomonas knackmussii (strain DSM 6978 / CCUG 54928 / LMG 23759 / B13)</name>
    <dbReference type="NCBI Taxonomy" id="1301098"/>
    <lineage>
        <taxon>Bacteria</taxon>
        <taxon>Pseudomonadati</taxon>
        <taxon>Pseudomonadota</taxon>
        <taxon>Gammaproteobacteria</taxon>
        <taxon>Pseudomonadales</taxon>
        <taxon>Pseudomonadaceae</taxon>
        <taxon>Pseudomonas</taxon>
    </lineage>
</organism>
<dbReference type="SUPFAM" id="SSF54909">
    <property type="entry name" value="Dimeric alpha+beta barrel"/>
    <property type="match status" value="1"/>
</dbReference>
<reference evidence="5 6" key="2">
    <citation type="submission" date="2014-05" db="EMBL/GenBank/DDBJ databases">
        <title>Genome sequence of the 3-chlorobenzoate degrading bacterium Pseudomonas knackmussii B13 shows multiple evidence for horizontal gene transfer.</title>
        <authorList>
            <person name="Miyazaki R."/>
            <person name="Bertelli C."/>
            <person name="Falquet L."/>
            <person name="Robinson-Rechavi M."/>
            <person name="Gharib W."/>
            <person name="Roy S."/>
            <person name="Van der Meer J.R."/>
        </authorList>
    </citation>
    <scope>NUCLEOTIDE SEQUENCE [LARGE SCALE GENOMIC DNA]</scope>
    <source>
        <strain evidence="5 6">B13</strain>
    </source>
</reference>
<dbReference type="Gene3D" id="1.10.10.10">
    <property type="entry name" value="Winged helix-like DNA-binding domain superfamily/Winged helix DNA-binding domain"/>
    <property type="match status" value="1"/>
</dbReference>
<gene>
    <name evidence="5" type="primary">bkdR</name>
    <name evidence="5" type="ORF">PKB_2847</name>
</gene>
<dbReference type="Pfam" id="PF01037">
    <property type="entry name" value="AsnC_trans_reg"/>
    <property type="match status" value="1"/>
</dbReference>
<evidence type="ECO:0000256" key="1">
    <source>
        <dbReference type="ARBA" id="ARBA00023015"/>
    </source>
</evidence>
<dbReference type="InterPro" id="IPR011991">
    <property type="entry name" value="ArsR-like_HTH"/>
</dbReference>
<feature type="domain" description="HTH asnC-type" evidence="4">
    <location>
        <begin position="4"/>
        <end position="66"/>
    </location>
</feature>
<evidence type="ECO:0000313" key="6">
    <source>
        <dbReference type="Proteomes" id="UP000025241"/>
    </source>
</evidence>
<dbReference type="Pfam" id="PF13412">
    <property type="entry name" value="HTH_24"/>
    <property type="match status" value="1"/>
</dbReference>
<dbReference type="GO" id="GO:0006355">
    <property type="term" value="P:regulation of DNA-templated transcription"/>
    <property type="evidence" value="ECO:0007669"/>
    <property type="project" value="UniProtKB-ARBA"/>
</dbReference>
<dbReference type="GO" id="GO:0005829">
    <property type="term" value="C:cytosol"/>
    <property type="evidence" value="ECO:0007669"/>
    <property type="project" value="TreeGrafter"/>
</dbReference>
<evidence type="ECO:0000256" key="3">
    <source>
        <dbReference type="ARBA" id="ARBA00023163"/>
    </source>
</evidence>
<accession>A0A024HHT3</accession>
<dbReference type="CDD" id="cd00090">
    <property type="entry name" value="HTH_ARSR"/>
    <property type="match status" value="1"/>
</dbReference>
<keyword evidence="6" id="KW-1185">Reference proteome</keyword>
<dbReference type="InterPro" id="IPR036388">
    <property type="entry name" value="WH-like_DNA-bd_sf"/>
</dbReference>
<reference evidence="5 6" key="1">
    <citation type="submission" date="2013-03" db="EMBL/GenBank/DDBJ databases">
        <authorList>
            <person name="Linke B."/>
        </authorList>
    </citation>
    <scope>NUCLEOTIDE SEQUENCE [LARGE SCALE GENOMIC DNA]</scope>
    <source>
        <strain evidence="5 6">B13</strain>
    </source>
</reference>
<dbReference type="RefSeq" id="WP_043252626.1">
    <property type="nucleotide sequence ID" value="NZ_HG322950.1"/>
</dbReference>
<dbReference type="InterPro" id="IPR036390">
    <property type="entry name" value="WH_DNA-bd_sf"/>
</dbReference>
<dbReference type="Proteomes" id="UP000025241">
    <property type="component" value="Chromosome I"/>
</dbReference>
<dbReference type="SMART" id="SM00344">
    <property type="entry name" value="HTH_ASNC"/>
    <property type="match status" value="1"/>
</dbReference>
<dbReference type="OrthoDB" id="166264at2"/>
<dbReference type="PANTHER" id="PTHR30154">
    <property type="entry name" value="LEUCINE-RESPONSIVE REGULATORY PROTEIN"/>
    <property type="match status" value="1"/>
</dbReference>
<dbReference type="KEGG" id="pkc:PKB_2847"/>
<dbReference type="GO" id="GO:0043565">
    <property type="term" value="F:sequence-specific DNA binding"/>
    <property type="evidence" value="ECO:0007669"/>
    <property type="project" value="InterPro"/>
</dbReference>
<keyword evidence="3" id="KW-0804">Transcription</keyword>
<keyword evidence="2" id="KW-0238">DNA-binding</keyword>
<evidence type="ECO:0000313" key="5">
    <source>
        <dbReference type="EMBL" id="CDF84194.1"/>
    </source>
</evidence>
<dbReference type="AlphaFoldDB" id="A0A024HHT3"/>
<dbReference type="STRING" id="1301098.PKB_2847"/>
<dbReference type="GO" id="GO:0043200">
    <property type="term" value="P:response to amino acid"/>
    <property type="evidence" value="ECO:0007669"/>
    <property type="project" value="TreeGrafter"/>
</dbReference>
<dbReference type="InterPro" id="IPR019888">
    <property type="entry name" value="Tscrpt_reg_AsnC-like"/>
</dbReference>
<dbReference type="FunFam" id="1.10.10.10:FF:000615">
    <property type="entry name" value="Transcriptional regulator, AsnC family"/>
    <property type="match status" value="1"/>
</dbReference>
<sequence length="153" mass="17116">MADIDRTDLKILRALADDGRLSWRDLAQKIGLSLTPTLRRVRRLEEEHYIQGYFAQLDEERLSGAMSVFVSVTLEKQTGDYLARFEESIVQAPQVMSCFQMTGDADYMLRVVVKDLAAYQAFLTTTLTQIPGVAGIKSAFALKSVLKRSAPPV</sequence>
<dbReference type="eggNOG" id="COG1522">
    <property type="taxonomic scope" value="Bacteria"/>
</dbReference>
<proteinExistence type="predicted"/>
<dbReference type="InterPro" id="IPR019887">
    <property type="entry name" value="Tscrpt_reg_AsnC/Lrp_C"/>
</dbReference>
<dbReference type="EMBL" id="HG322950">
    <property type="protein sequence ID" value="CDF84194.1"/>
    <property type="molecule type" value="Genomic_DNA"/>
</dbReference>
<keyword evidence="1" id="KW-0805">Transcription regulation</keyword>
<dbReference type="InterPro" id="IPR011008">
    <property type="entry name" value="Dimeric_a/b-barrel"/>
</dbReference>
<dbReference type="Gene3D" id="3.30.70.920">
    <property type="match status" value="1"/>
</dbReference>
<evidence type="ECO:0000259" key="4">
    <source>
        <dbReference type="PROSITE" id="PS50956"/>
    </source>
</evidence>
<evidence type="ECO:0000256" key="2">
    <source>
        <dbReference type="ARBA" id="ARBA00023125"/>
    </source>
</evidence>